<organism evidence="1">
    <name type="scientific">Vibrio cholerae (strain MO10)</name>
    <dbReference type="NCBI Taxonomy" id="345072"/>
    <lineage>
        <taxon>Bacteria</taxon>
        <taxon>Pseudomonadati</taxon>
        <taxon>Pseudomonadota</taxon>
        <taxon>Gammaproteobacteria</taxon>
        <taxon>Vibrionales</taxon>
        <taxon>Vibrionaceae</taxon>
        <taxon>Vibrio</taxon>
    </lineage>
</organism>
<accession>A0A0X1L1J1</accession>
<gene>
    <name evidence="1" type="ORF">VchoM_02425</name>
</gene>
<sequence length="64" mass="7148">MWLTSLVIIPFLVEAVSVLATSVYPITSSAYAHGDQLACTYLQLQVVWGYENFINKPSSKRDIV</sequence>
<reference evidence="1" key="1">
    <citation type="submission" date="2005-09" db="EMBL/GenBank/DDBJ databases">
        <title>Annotation of Vibrio cholerae MO10.</title>
        <authorList>
            <person name="Colwell R."/>
            <person name="Grim C.J."/>
            <person name="Young S."/>
            <person name="Jaffe D."/>
            <person name="Gnerre S."/>
            <person name="Berlin A."/>
            <person name="Heiman D."/>
            <person name="Hepburn T."/>
            <person name="Shea T."/>
            <person name="Sykes S."/>
            <person name="Yandava C."/>
            <person name="Alvarado L."/>
            <person name="Kodira C."/>
            <person name="Borodovsky M."/>
            <person name="Heidelberg J."/>
            <person name="Lander E."/>
            <person name="Galagan J."/>
            <person name="Nusbaum C."/>
            <person name="Birren B."/>
        </authorList>
    </citation>
    <scope>NUCLEOTIDE SEQUENCE [LARGE SCALE GENOMIC DNA]</scope>
    <source>
        <strain evidence="1">MO10</strain>
    </source>
</reference>
<dbReference type="EMBL" id="DS990137">
    <property type="protein sequence ID" value="EET24398.1"/>
    <property type="molecule type" value="Genomic_DNA"/>
</dbReference>
<name>A0A0X1L1J1_VIBCO</name>
<evidence type="ECO:0000313" key="1">
    <source>
        <dbReference type="EMBL" id="EET24398.1"/>
    </source>
</evidence>
<dbReference type="Proteomes" id="UP000004687">
    <property type="component" value="Unassembled WGS sequence"/>
</dbReference>
<proteinExistence type="predicted"/>
<dbReference type="HOGENOM" id="CLU_2866591_0_0_6"/>
<dbReference type="AlphaFoldDB" id="A0A0X1L1J1"/>
<reference evidence="1" key="2">
    <citation type="submission" date="2008-07" db="EMBL/GenBank/DDBJ databases">
        <authorList>
            <consortium name="Broad Institute Genome Sequencing Platform"/>
            <person name="Colwell R."/>
            <person name="Grim C.J."/>
            <person name="Young S."/>
            <person name="Jaffe D."/>
            <person name="Gnerre S."/>
            <person name="Berlin A."/>
            <person name="Heiman D."/>
            <person name="Hepburn T."/>
            <person name="Shea T."/>
            <person name="Sykes S."/>
            <person name="Alvarado L."/>
            <person name="Kodira C."/>
            <person name="Heidelberg J."/>
            <person name="Lander E."/>
            <person name="Galagan J."/>
            <person name="Nusbaum C."/>
            <person name="Birren B."/>
        </authorList>
    </citation>
    <scope>NUCLEOTIDE SEQUENCE [LARGE SCALE GENOMIC DNA]</scope>
    <source>
        <strain evidence="1">MO10</strain>
    </source>
</reference>
<protein>
    <submittedName>
        <fullName evidence="1">Uncharacterized protein</fullName>
    </submittedName>
</protein>